<accession>A0A101SHU0</accession>
<dbReference type="Gene3D" id="2.40.128.110">
    <property type="entry name" value="Lipid/polyisoprenoid-binding, YceI-like"/>
    <property type="match status" value="1"/>
</dbReference>
<protein>
    <submittedName>
        <fullName evidence="3">Polyisoprenoid-binding protein</fullName>
    </submittedName>
</protein>
<dbReference type="PANTHER" id="PTHR34406">
    <property type="entry name" value="PROTEIN YCEI"/>
    <property type="match status" value="1"/>
</dbReference>
<evidence type="ECO:0000313" key="4">
    <source>
        <dbReference type="Proteomes" id="UP000053669"/>
    </source>
</evidence>
<sequence>MLTERDRTASPGPGTYAALTGAYTIDPAHTTVGFSVRHAMISNIRGRFDRFEGLLLLDGFDPSRSTAYVSVQTDSIDTGIQERDAHLRGPEFFDSATFPLMAFRSTGIVQRGDDEFRLTGSLRIKDVELPLDIDLVFGGAADDVDGQRRVGFEGTAILRRSDWGLTWNTTLEAGGVLVGDKVTLVLDISAVRIDQDAAA</sequence>
<gene>
    <name evidence="3" type="ORF">AQJ46_01135</name>
</gene>
<dbReference type="Proteomes" id="UP000053669">
    <property type="component" value="Unassembled WGS sequence"/>
</dbReference>
<reference evidence="3 4" key="1">
    <citation type="submission" date="2015-10" db="EMBL/GenBank/DDBJ databases">
        <title>Draft genome sequence of Streptomyces canus DSM 40017, type strain for the species Streptomyces canus.</title>
        <authorList>
            <person name="Ruckert C."/>
            <person name="Winkler A."/>
            <person name="Kalinowski J."/>
            <person name="Kampfer P."/>
            <person name="Glaeser S."/>
        </authorList>
    </citation>
    <scope>NUCLEOTIDE SEQUENCE [LARGE SCALE GENOMIC DNA]</scope>
    <source>
        <strain evidence="3 4">DSM 40017</strain>
    </source>
</reference>
<dbReference type="Pfam" id="PF04264">
    <property type="entry name" value="YceI"/>
    <property type="match status" value="1"/>
</dbReference>
<organism evidence="3 4">
    <name type="scientific">Streptomyces canus</name>
    <dbReference type="NCBI Taxonomy" id="58343"/>
    <lineage>
        <taxon>Bacteria</taxon>
        <taxon>Bacillati</taxon>
        <taxon>Actinomycetota</taxon>
        <taxon>Actinomycetes</taxon>
        <taxon>Kitasatosporales</taxon>
        <taxon>Streptomycetaceae</taxon>
        <taxon>Streptomyces</taxon>
        <taxon>Streptomyces aurantiacus group</taxon>
    </lineage>
</organism>
<dbReference type="SMART" id="SM00867">
    <property type="entry name" value="YceI"/>
    <property type="match status" value="1"/>
</dbReference>
<dbReference type="InterPro" id="IPR007372">
    <property type="entry name" value="Lipid/polyisoprenoid-bd_YceI"/>
</dbReference>
<evidence type="ECO:0000313" key="3">
    <source>
        <dbReference type="EMBL" id="KUN74211.1"/>
    </source>
</evidence>
<proteinExistence type="inferred from homology"/>
<dbReference type="InterPro" id="IPR036761">
    <property type="entry name" value="TTHA0802/YceI-like_sf"/>
</dbReference>
<dbReference type="PANTHER" id="PTHR34406:SF1">
    <property type="entry name" value="PROTEIN YCEI"/>
    <property type="match status" value="1"/>
</dbReference>
<comment type="caution">
    <text evidence="3">The sequence shown here is derived from an EMBL/GenBank/DDBJ whole genome shotgun (WGS) entry which is preliminary data.</text>
</comment>
<evidence type="ECO:0000259" key="2">
    <source>
        <dbReference type="SMART" id="SM00867"/>
    </source>
</evidence>
<dbReference type="AlphaFoldDB" id="A0A101SHU0"/>
<comment type="similarity">
    <text evidence="1">Belongs to the UPF0312 family.</text>
</comment>
<evidence type="ECO:0000256" key="1">
    <source>
        <dbReference type="ARBA" id="ARBA00008812"/>
    </source>
</evidence>
<dbReference type="EMBL" id="LMWU01000001">
    <property type="protein sequence ID" value="KUN74211.1"/>
    <property type="molecule type" value="Genomic_DNA"/>
</dbReference>
<dbReference type="STRING" id="58343.AQJ46_01135"/>
<dbReference type="RefSeq" id="WP_059203756.1">
    <property type="nucleotide sequence ID" value="NZ_KQ948656.1"/>
</dbReference>
<name>A0A101SHU0_9ACTN</name>
<feature type="domain" description="Lipid/polyisoprenoid-binding YceI-like" evidence="2">
    <location>
        <begin position="22"/>
        <end position="191"/>
    </location>
</feature>
<dbReference type="SUPFAM" id="SSF101874">
    <property type="entry name" value="YceI-like"/>
    <property type="match status" value="1"/>
</dbReference>